<evidence type="ECO:0000313" key="1">
    <source>
        <dbReference type="EMBL" id="GAA3601229.1"/>
    </source>
</evidence>
<organism evidence="1 2">
    <name type="scientific">Nonomuraea rosea</name>
    <dbReference type="NCBI Taxonomy" id="638574"/>
    <lineage>
        <taxon>Bacteria</taxon>
        <taxon>Bacillati</taxon>
        <taxon>Actinomycetota</taxon>
        <taxon>Actinomycetes</taxon>
        <taxon>Streptosporangiales</taxon>
        <taxon>Streptosporangiaceae</taxon>
        <taxon>Nonomuraea</taxon>
    </lineage>
</organism>
<proteinExistence type="predicted"/>
<protein>
    <submittedName>
        <fullName evidence="1">Uncharacterized protein</fullName>
    </submittedName>
</protein>
<evidence type="ECO:0000313" key="2">
    <source>
        <dbReference type="Proteomes" id="UP001500630"/>
    </source>
</evidence>
<reference evidence="2" key="1">
    <citation type="journal article" date="2019" name="Int. J. Syst. Evol. Microbiol.">
        <title>The Global Catalogue of Microorganisms (GCM) 10K type strain sequencing project: providing services to taxonomists for standard genome sequencing and annotation.</title>
        <authorList>
            <consortium name="The Broad Institute Genomics Platform"/>
            <consortium name="The Broad Institute Genome Sequencing Center for Infectious Disease"/>
            <person name="Wu L."/>
            <person name="Ma J."/>
        </authorList>
    </citation>
    <scope>NUCLEOTIDE SEQUENCE [LARGE SCALE GENOMIC DNA]</scope>
    <source>
        <strain evidence="2">JCM 17326</strain>
    </source>
</reference>
<gene>
    <name evidence="1" type="ORF">GCM10022419_101800</name>
</gene>
<dbReference type="RefSeq" id="WP_345573245.1">
    <property type="nucleotide sequence ID" value="NZ_BAABDQ010000036.1"/>
</dbReference>
<dbReference type="EMBL" id="BAABDQ010000036">
    <property type="protein sequence ID" value="GAA3601229.1"/>
    <property type="molecule type" value="Genomic_DNA"/>
</dbReference>
<keyword evidence="2" id="KW-1185">Reference proteome</keyword>
<name>A0ABP6ZC87_9ACTN</name>
<sequence length="161" mass="17901">MATSPYYTDPDSWRIALDATEATLSVNTAKGPRTLYEAPQINGAFYLRPSGSLAGFSMRLPLASSRAGEPPVLWWESADLDLDGAAWLRLGQQEVLSDVSVLRAEVPGERPYLKIVMETVFSSWSLRLPALAWRPPRMVTLRLFSEIRSAEDVPGGRFMGW</sequence>
<comment type="caution">
    <text evidence="1">The sequence shown here is derived from an EMBL/GenBank/DDBJ whole genome shotgun (WGS) entry which is preliminary data.</text>
</comment>
<dbReference type="Proteomes" id="UP001500630">
    <property type="component" value="Unassembled WGS sequence"/>
</dbReference>
<accession>A0ABP6ZC87</accession>